<proteinExistence type="predicted"/>
<organism evidence="1">
    <name type="scientific">Manihot esculenta</name>
    <name type="common">Cassava</name>
    <name type="synonym">Jatropha manihot</name>
    <dbReference type="NCBI Taxonomy" id="3983"/>
    <lineage>
        <taxon>Eukaryota</taxon>
        <taxon>Viridiplantae</taxon>
        <taxon>Streptophyta</taxon>
        <taxon>Embryophyta</taxon>
        <taxon>Tracheophyta</taxon>
        <taxon>Spermatophyta</taxon>
        <taxon>Magnoliopsida</taxon>
        <taxon>eudicotyledons</taxon>
        <taxon>Gunneridae</taxon>
        <taxon>Pentapetalae</taxon>
        <taxon>rosids</taxon>
        <taxon>fabids</taxon>
        <taxon>Malpighiales</taxon>
        <taxon>Euphorbiaceae</taxon>
        <taxon>Crotonoideae</taxon>
        <taxon>Manihoteae</taxon>
        <taxon>Manihot</taxon>
    </lineage>
</organism>
<evidence type="ECO:0000313" key="1">
    <source>
        <dbReference type="EMBL" id="OAY31533.1"/>
    </source>
</evidence>
<dbReference type="AlphaFoldDB" id="A0A2C9UKZ2"/>
<gene>
    <name evidence="1" type="ORF">MANES_14G119900</name>
</gene>
<dbReference type="EMBL" id="CM004400">
    <property type="protein sequence ID" value="OAY31533.1"/>
    <property type="molecule type" value="Genomic_DNA"/>
</dbReference>
<reference evidence="1" key="1">
    <citation type="submission" date="2016-02" db="EMBL/GenBank/DDBJ databases">
        <title>WGS assembly of Manihot esculenta.</title>
        <authorList>
            <person name="Bredeson J.V."/>
            <person name="Prochnik S.E."/>
            <person name="Lyons J.B."/>
            <person name="Schmutz J."/>
            <person name="Grimwood J."/>
            <person name="Vrebalov J."/>
            <person name="Bart R.S."/>
            <person name="Amuge T."/>
            <person name="Ferguson M.E."/>
            <person name="Green R."/>
            <person name="Putnam N."/>
            <person name="Stites J."/>
            <person name="Rounsley S."/>
            <person name="Rokhsar D.S."/>
        </authorList>
    </citation>
    <scope>NUCLEOTIDE SEQUENCE [LARGE SCALE GENOMIC DNA]</scope>
    <source>
        <tissue evidence="1">Leaf</tissue>
    </source>
</reference>
<protein>
    <submittedName>
        <fullName evidence="1">Uncharacterized protein</fullName>
    </submittedName>
</protein>
<sequence length="36" mass="4063">MLPMIMLPLQSYSHLDPRSLGGPMLPMTLIECCFLL</sequence>
<name>A0A2C9UKZ2_MANES</name>
<accession>A0A2C9UKZ2</accession>